<evidence type="ECO:0000313" key="2">
    <source>
        <dbReference type="EMBL" id="MFC3143832.1"/>
    </source>
</evidence>
<keyword evidence="1" id="KW-0472">Membrane</keyword>
<keyword evidence="1" id="KW-1133">Transmembrane helix</keyword>
<dbReference type="RefSeq" id="WP_275631104.1">
    <property type="nucleotide sequence ID" value="NZ_JARGYD010000001.1"/>
</dbReference>
<reference evidence="3" key="1">
    <citation type="journal article" date="2019" name="Int. J. Syst. Evol. Microbiol.">
        <title>The Global Catalogue of Microorganisms (GCM) 10K type strain sequencing project: providing services to taxonomists for standard genome sequencing and annotation.</title>
        <authorList>
            <consortium name="The Broad Institute Genomics Platform"/>
            <consortium name="The Broad Institute Genome Sequencing Center for Infectious Disease"/>
            <person name="Wu L."/>
            <person name="Ma J."/>
        </authorList>
    </citation>
    <scope>NUCLEOTIDE SEQUENCE [LARGE SCALE GENOMIC DNA]</scope>
    <source>
        <strain evidence="3">KCTC 52366</strain>
    </source>
</reference>
<feature type="transmembrane region" description="Helical" evidence="1">
    <location>
        <begin position="12"/>
        <end position="32"/>
    </location>
</feature>
<proteinExistence type="predicted"/>
<sequence length="140" mass="15516">MARAWHHLPVSAIAVLWNLLLLGDFLGLLLKAPIYMSWMTPEQAAWYAATPYWVLIVWAIAVGTGVLASILLVSRMATGAFFALSFLAWVVVAVAMEVLRDPSVSTVMGDRSLWLLGAAIVLAFLFFLYARAMHARLRRP</sequence>
<name>A0ABV7GXG1_9RHOB</name>
<feature type="transmembrane region" description="Helical" evidence="1">
    <location>
        <begin position="52"/>
        <end position="73"/>
    </location>
</feature>
<keyword evidence="1" id="KW-0812">Transmembrane</keyword>
<evidence type="ECO:0000313" key="3">
    <source>
        <dbReference type="Proteomes" id="UP001595632"/>
    </source>
</evidence>
<dbReference type="EMBL" id="JBHRTB010000010">
    <property type="protein sequence ID" value="MFC3143832.1"/>
    <property type="molecule type" value="Genomic_DNA"/>
</dbReference>
<comment type="caution">
    <text evidence="2">The sequence shown here is derived from an EMBL/GenBank/DDBJ whole genome shotgun (WGS) entry which is preliminary data.</text>
</comment>
<dbReference type="Proteomes" id="UP001595632">
    <property type="component" value="Unassembled WGS sequence"/>
</dbReference>
<organism evidence="2 3">
    <name type="scientific">Psychromarinibacter halotolerans</name>
    <dbReference type="NCBI Taxonomy" id="1775175"/>
    <lineage>
        <taxon>Bacteria</taxon>
        <taxon>Pseudomonadati</taxon>
        <taxon>Pseudomonadota</taxon>
        <taxon>Alphaproteobacteria</taxon>
        <taxon>Rhodobacterales</taxon>
        <taxon>Paracoccaceae</taxon>
        <taxon>Psychromarinibacter</taxon>
    </lineage>
</organism>
<evidence type="ECO:0000256" key="1">
    <source>
        <dbReference type="SAM" id="Phobius"/>
    </source>
</evidence>
<keyword evidence="3" id="KW-1185">Reference proteome</keyword>
<accession>A0ABV7GXG1</accession>
<gene>
    <name evidence="2" type="ORF">ACFOGP_14015</name>
</gene>
<evidence type="ECO:0008006" key="4">
    <source>
        <dbReference type="Google" id="ProtNLM"/>
    </source>
</evidence>
<feature type="transmembrane region" description="Helical" evidence="1">
    <location>
        <begin position="111"/>
        <end position="130"/>
    </location>
</feature>
<feature type="transmembrane region" description="Helical" evidence="1">
    <location>
        <begin position="80"/>
        <end position="99"/>
    </location>
</feature>
<protein>
    <recommendedName>
        <fullName evidence="4">Membrane protein YphA (DoxX/SURF4 family)</fullName>
    </recommendedName>
</protein>